<evidence type="ECO:0000256" key="1">
    <source>
        <dbReference type="ARBA" id="ARBA00004141"/>
    </source>
</evidence>
<feature type="transmembrane region" description="Helical" evidence="5">
    <location>
        <begin position="30"/>
        <end position="52"/>
    </location>
</feature>
<evidence type="ECO:0000256" key="3">
    <source>
        <dbReference type="ARBA" id="ARBA00022989"/>
    </source>
</evidence>
<organism evidence="7 8">
    <name type="scientific">Nocardiopsis changdeensis</name>
    <dbReference type="NCBI Taxonomy" id="2831969"/>
    <lineage>
        <taxon>Bacteria</taxon>
        <taxon>Bacillati</taxon>
        <taxon>Actinomycetota</taxon>
        <taxon>Actinomycetes</taxon>
        <taxon>Streptosporangiales</taxon>
        <taxon>Nocardiopsidaceae</taxon>
        <taxon>Nocardiopsis</taxon>
    </lineage>
</organism>
<evidence type="ECO:0000259" key="6">
    <source>
        <dbReference type="Pfam" id="PF01061"/>
    </source>
</evidence>
<sequence>MIAPVARTVRQGAVVSRADFRAFYTWKTWLFGWLVRLLCQVLFYSTVGVLVGDPEYTRYIVLGAAVTVCVAEAMLAVASTCWDHHRGTMGLLAASPVSPGWFYFGRSLQWPASSVATTSVALLALPPFFGVQWAWWQVPVLVGIVALTCLSTYCMTLLVASVALVFPEARNVIGNIASSLVVVVSGAMVPVEYWPVPVQWAAQALPAVHGLAAVRLLEAGAPAAAVAAETGWMLLAAACWLAAALAAFRWIFARARIDGSLLG</sequence>
<feature type="transmembrane region" description="Helical" evidence="5">
    <location>
        <begin position="84"/>
        <end position="104"/>
    </location>
</feature>
<feature type="transmembrane region" description="Helical" evidence="5">
    <location>
        <begin position="172"/>
        <end position="191"/>
    </location>
</feature>
<feature type="transmembrane region" description="Helical" evidence="5">
    <location>
        <begin position="141"/>
        <end position="165"/>
    </location>
</feature>
<comment type="subcellular location">
    <subcellularLocation>
        <location evidence="1">Membrane</location>
        <topology evidence="1">Multi-pass membrane protein</topology>
    </subcellularLocation>
</comment>
<dbReference type="Pfam" id="PF01061">
    <property type="entry name" value="ABC2_membrane"/>
    <property type="match status" value="1"/>
</dbReference>
<dbReference type="Proteomes" id="UP000676079">
    <property type="component" value="Chromosome"/>
</dbReference>
<name>A0ABX8BUX7_9ACTN</name>
<keyword evidence="3 5" id="KW-1133">Transmembrane helix</keyword>
<evidence type="ECO:0000256" key="4">
    <source>
        <dbReference type="ARBA" id="ARBA00023136"/>
    </source>
</evidence>
<protein>
    <submittedName>
        <fullName evidence="7">ABC transporter permease</fullName>
    </submittedName>
</protein>
<dbReference type="PANTHER" id="PTHR43229:SF6">
    <property type="entry name" value="ABC-TYPE MULTIDRUG TRANSPORT SYSTEM, PERMEASE COMPONENT"/>
    <property type="match status" value="1"/>
</dbReference>
<evidence type="ECO:0000256" key="5">
    <source>
        <dbReference type="SAM" id="Phobius"/>
    </source>
</evidence>
<dbReference type="InterPro" id="IPR013525">
    <property type="entry name" value="ABC2_TM"/>
</dbReference>
<feature type="transmembrane region" description="Helical" evidence="5">
    <location>
        <begin position="59"/>
        <end position="78"/>
    </location>
</feature>
<gene>
    <name evidence="7" type="ORF">KGD84_11840</name>
</gene>
<keyword evidence="4 5" id="KW-0472">Membrane</keyword>
<feature type="transmembrane region" description="Helical" evidence="5">
    <location>
        <begin position="232"/>
        <end position="252"/>
    </location>
</feature>
<dbReference type="EMBL" id="CP074133">
    <property type="protein sequence ID" value="QUX25906.1"/>
    <property type="molecule type" value="Genomic_DNA"/>
</dbReference>
<reference evidence="7 8" key="1">
    <citation type="submission" date="2021-05" db="EMBL/GenBank/DDBJ databases">
        <title>Direct Submission.</title>
        <authorList>
            <person name="Li K."/>
            <person name="Gao J."/>
        </authorList>
    </citation>
    <scope>NUCLEOTIDE SEQUENCE [LARGE SCALE GENOMIC DNA]</scope>
    <source>
        <strain evidence="7 8">Mg02</strain>
    </source>
</reference>
<evidence type="ECO:0000313" key="8">
    <source>
        <dbReference type="Proteomes" id="UP000676079"/>
    </source>
</evidence>
<evidence type="ECO:0000313" key="7">
    <source>
        <dbReference type="EMBL" id="QUX25906.1"/>
    </source>
</evidence>
<feature type="transmembrane region" description="Helical" evidence="5">
    <location>
        <begin position="116"/>
        <end position="135"/>
    </location>
</feature>
<keyword evidence="2 5" id="KW-0812">Transmembrane</keyword>
<evidence type="ECO:0000256" key="2">
    <source>
        <dbReference type="ARBA" id="ARBA00022692"/>
    </source>
</evidence>
<proteinExistence type="predicted"/>
<dbReference type="PANTHER" id="PTHR43229">
    <property type="entry name" value="NODULATION PROTEIN J"/>
    <property type="match status" value="1"/>
</dbReference>
<dbReference type="InterPro" id="IPR051784">
    <property type="entry name" value="Nod_factor_ABC_transporter"/>
</dbReference>
<feature type="domain" description="ABC-2 type transporter transmembrane" evidence="6">
    <location>
        <begin position="26"/>
        <end position="216"/>
    </location>
</feature>
<keyword evidence="8" id="KW-1185">Reference proteome</keyword>
<accession>A0ABX8BUX7</accession>